<dbReference type="STRING" id="1140003.OMY_01389"/>
<accession>S0L6N2</accession>
<dbReference type="AlphaFoldDB" id="S0L6N2"/>
<keyword evidence="3" id="KW-1185">Reference proteome</keyword>
<dbReference type="RefSeq" id="WP_016185837.1">
    <property type="nucleotide sequence ID" value="NZ_ASWO01000005.1"/>
</dbReference>
<gene>
    <name evidence="2" type="ORF">I573_01291</name>
</gene>
<evidence type="ECO:0000313" key="3">
    <source>
        <dbReference type="Proteomes" id="UP000015961"/>
    </source>
</evidence>
<dbReference type="EMBL" id="ASWO01000005">
    <property type="protein sequence ID" value="EOT83569.1"/>
    <property type="molecule type" value="Genomic_DNA"/>
</dbReference>
<dbReference type="Proteomes" id="UP000015961">
    <property type="component" value="Unassembled WGS sequence"/>
</dbReference>
<protein>
    <submittedName>
        <fullName evidence="2">Uncharacterized protein</fullName>
    </submittedName>
</protein>
<sequence length="192" mass="22461">MTTIKLMLPELYEERKKLATRKNELETTIEDKSRELSNLKAEYQKILANNFDDPQLEKNYDLQEKAKKSINMSKQKLHGVQSLSNQGLQKKALEVLKHDMQTIFNERVAEVKELILNTETLRAKVREAERQEGLKSIELTSESSEYSRLVDLYELDKAFRHELSQEPYSLYKHLSSVTFNEARRQLKNEGAI</sequence>
<organism evidence="2 3">
    <name type="scientific">Enterococcus sulfureus ATCC 49903</name>
    <dbReference type="NCBI Taxonomy" id="1140003"/>
    <lineage>
        <taxon>Bacteria</taxon>
        <taxon>Bacillati</taxon>
        <taxon>Bacillota</taxon>
        <taxon>Bacilli</taxon>
        <taxon>Lactobacillales</taxon>
        <taxon>Enterococcaceae</taxon>
        <taxon>Enterococcus</taxon>
    </lineage>
</organism>
<keyword evidence="1" id="KW-0175">Coiled coil</keyword>
<reference evidence="2 3" key="1">
    <citation type="submission" date="2013-03" db="EMBL/GenBank/DDBJ databases">
        <title>The Genome Sequence of Enterococcus sulfureus ATCC_49903 (PacBio/Illumina hybrid assembly).</title>
        <authorList>
            <consortium name="The Broad Institute Genomics Platform"/>
            <consortium name="The Broad Institute Genome Sequencing Center for Infectious Disease"/>
            <person name="Earl A."/>
            <person name="Russ C."/>
            <person name="Gilmore M."/>
            <person name="Surin D."/>
            <person name="Walker B."/>
            <person name="Young S."/>
            <person name="Zeng Q."/>
            <person name="Gargeya S."/>
            <person name="Fitzgerald M."/>
            <person name="Haas B."/>
            <person name="Abouelleil A."/>
            <person name="Allen A.W."/>
            <person name="Alvarado L."/>
            <person name="Arachchi H.M."/>
            <person name="Berlin A.M."/>
            <person name="Chapman S.B."/>
            <person name="Gainer-Dewar J."/>
            <person name="Goldberg J."/>
            <person name="Griggs A."/>
            <person name="Gujja S."/>
            <person name="Hansen M."/>
            <person name="Howarth C."/>
            <person name="Imamovic A."/>
            <person name="Ireland A."/>
            <person name="Larimer J."/>
            <person name="McCowan C."/>
            <person name="Murphy C."/>
            <person name="Pearson M."/>
            <person name="Poon T.W."/>
            <person name="Priest M."/>
            <person name="Roberts A."/>
            <person name="Saif S."/>
            <person name="Shea T."/>
            <person name="Sisk P."/>
            <person name="Sykes S."/>
            <person name="Wortman J."/>
            <person name="Nusbaum C."/>
            <person name="Birren B."/>
        </authorList>
    </citation>
    <scope>NUCLEOTIDE SEQUENCE [LARGE SCALE GENOMIC DNA]</scope>
    <source>
        <strain evidence="2 3">ATCC 49903</strain>
    </source>
</reference>
<evidence type="ECO:0000313" key="2">
    <source>
        <dbReference type="EMBL" id="EOT83569.1"/>
    </source>
</evidence>
<name>S0L6N2_9ENTE</name>
<comment type="caution">
    <text evidence="2">The sequence shown here is derived from an EMBL/GenBank/DDBJ whole genome shotgun (WGS) entry which is preliminary data.</text>
</comment>
<evidence type="ECO:0000256" key="1">
    <source>
        <dbReference type="SAM" id="Coils"/>
    </source>
</evidence>
<proteinExistence type="predicted"/>
<dbReference type="PATRIC" id="fig|1140003.3.peg.1343"/>
<feature type="coiled-coil region" evidence="1">
    <location>
        <begin position="8"/>
        <end position="49"/>
    </location>
</feature>